<reference evidence="3" key="1">
    <citation type="submission" date="2020-09" db="EMBL/GenBank/DDBJ databases">
        <title>A novel bacterium of genus Paenibacillus, isolated from South China Sea.</title>
        <authorList>
            <person name="Huang H."/>
            <person name="Mo K."/>
            <person name="Hu Y."/>
        </authorList>
    </citation>
    <scope>NUCLEOTIDE SEQUENCE</scope>
    <source>
        <strain evidence="3">IB182363</strain>
    </source>
</reference>
<feature type="domain" description="Gfo/Idh/MocA-like oxidoreductase N-terminal" evidence="1">
    <location>
        <begin position="5"/>
        <end position="123"/>
    </location>
</feature>
<dbReference type="AlphaFoldDB" id="A0A927C8S1"/>
<proteinExistence type="predicted"/>
<sequence>MSNVRLGVIGLGNMGTMTANYLLKGEIEGAELAAVCEMYPDRLKWAAGHFPSSVTGFDSIEAMLTSGSIDAVYIATPHFDHPAIAIRAFECGLHVLTEKPAGVYTKQVRQMNEAAARAGTVFGIMYNARTQPLYRKLRELVISGELGAIRRTNWIVTNWYRPQSYYDSGTWRGTWAGEGGGVLINQAPHQLDLWQWTIDMMPRRIRASCYFGKNRDIEVEDEVIAFAEYENGATGQLITSTGESPGTNRYEVVGDRGKLVIEDGNMTFWRLRVPESEFNRTSTDLFRQPECWKCDIPLPKQGKDGHLLTTQNFADAIRTGTPLIAPGEEGIKGLMLSNAMHLSTWTDRWVDLPIDEDLYLSHLEERMRTSRFKRSKDGAE</sequence>
<name>A0A927C8S1_9BACL</name>
<dbReference type="InterPro" id="IPR055170">
    <property type="entry name" value="GFO_IDH_MocA-like_dom"/>
</dbReference>
<protein>
    <submittedName>
        <fullName evidence="3">Gfo/Idh/MocA family oxidoreductase</fullName>
    </submittedName>
</protein>
<gene>
    <name evidence="3" type="ORF">IDH45_09100</name>
</gene>
<dbReference type="Gene3D" id="3.30.360.10">
    <property type="entry name" value="Dihydrodipicolinate Reductase, domain 2"/>
    <property type="match status" value="1"/>
</dbReference>
<dbReference type="GO" id="GO:0000166">
    <property type="term" value="F:nucleotide binding"/>
    <property type="evidence" value="ECO:0007669"/>
    <property type="project" value="InterPro"/>
</dbReference>
<dbReference type="Proteomes" id="UP000639396">
    <property type="component" value="Unassembled WGS sequence"/>
</dbReference>
<evidence type="ECO:0000313" key="4">
    <source>
        <dbReference type="Proteomes" id="UP000639396"/>
    </source>
</evidence>
<dbReference type="Pfam" id="PF22725">
    <property type="entry name" value="GFO_IDH_MocA_C3"/>
    <property type="match status" value="1"/>
</dbReference>
<comment type="caution">
    <text evidence="3">The sequence shown here is derived from an EMBL/GenBank/DDBJ whole genome shotgun (WGS) entry which is preliminary data.</text>
</comment>
<feature type="domain" description="GFO/IDH/MocA-like oxidoreductase" evidence="2">
    <location>
        <begin position="134"/>
        <end position="259"/>
    </location>
</feature>
<keyword evidence="4" id="KW-1185">Reference proteome</keyword>
<dbReference type="InterPro" id="IPR000683">
    <property type="entry name" value="Gfo/Idh/MocA-like_OxRdtase_N"/>
</dbReference>
<dbReference type="PANTHER" id="PTHR43249:SF1">
    <property type="entry name" value="D-GLUCOSIDE 3-DEHYDROGENASE"/>
    <property type="match status" value="1"/>
</dbReference>
<dbReference type="EMBL" id="JACXJA010000008">
    <property type="protein sequence ID" value="MBD2862137.1"/>
    <property type="molecule type" value="Genomic_DNA"/>
</dbReference>
<accession>A0A927C8S1</accession>
<dbReference type="InterPro" id="IPR052515">
    <property type="entry name" value="Gfo/Idh/MocA_Oxidoreductase"/>
</dbReference>
<organism evidence="3 4">
    <name type="scientific">Paenibacillus oceani</name>
    <dbReference type="NCBI Taxonomy" id="2772510"/>
    <lineage>
        <taxon>Bacteria</taxon>
        <taxon>Bacillati</taxon>
        <taxon>Bacillota</taxon>
        <taxon>Bacilli</taxon>
        <taxon>Bacillales</taxon>
        <taxon>Paenibacillaceae</taxon>
        <taxon>Paenibacillus</taxon>
    </lineage>
</organism>
<dbReference type="Pfam" id="PF01408">
    <property type="entry name" value="GFO_IDH_MocA"/>
    <property type="match status" value="1"/>
</dbReference>
<dbReference type="SUPFAM" id="SSF51735">
    <property type="entry name" value="NAD(P)-binding Rossmann-fold domains"/>
    <property type="match status" value="1"/>
</dbReference>
<dbReference type="Gene3D" id="3.40.50.720">
    <property type="entry name" value="NAD(P)-binding Rossmann-like Domain"/>
    <property type="match status" value="1"/>
</dbReference>
<dbReference type="SUPFAM" id="SSF55347">
    <property type="entry name" value="Glyceraldehyde-3-phosphate dehydrogenase-like, C-terminal domain"/>
    <property type="match status" value="1"/>
</dbReference>
<dbReference type="RefSeq" id="WP_190926739.1">
    <property type="nucleotide sequence ID" value="NZ_JACXJA010000008.1"/>
</dbReference>
<dbReference type="PANTHER" id="PTHR43249">
    <property type="entry name" value="UDP-N-ACETYL-2-AMINO-2-DEOXY-D-GLUCURONATE OXIDASE"/>
    <property type="match status" value="1"/>
</dbReference>
<dbReference type="InterPro" id="IPR036291">
    <property type="entry name" value="NAD(P)-bd_dom_sf"/>
</dbReference>
<evidence type="ECO:0000259" key="2">
    <source>
        <dbReference type="Pfam" id="PF22725"/>
    </source>
</evidence>
<evidence type="ECO:0000259" key="1">
    <source>
        <dbReference type="Pfam" id="PF01408"/>
    </source>
</evidence>
<evidence type="ECO:0000313" key="3">
    <source>
        <dbReference type="EMBL" id="MBD2862137.1"/>
    </source>
</evidence>